<proteinExistence type="inferred from homology"/>
<accession>A0A4S9JYS0</accession>
<dbReference type="Pfam" id="PF01633">
    <property type="entry name" value="Choline_kinase"/>
    <property type="match status" value="1"/>
</dbReference>
<dbReference type="GO" id="GO:0004103">
    <property type="term" value="F:choline kinase activity"/>
    <property type="evidence" value="ECO:0007669"/>
    <property type="project" value="TreeGrafter"/>
</dbReference>
<dbReference type="GO" id="GO:0004305">
    <property type="term" value="F:ethanolamine kinase activity"/>
    <property type="evidence" value="ECO:0007669"/>
    <property type="project" value="TreeGrafter"/>
</dbReference>
<gene>
    <name evidence="3" type="ORF">D6D01_09733</name>
</gene>
<evidence type="ECO:0000256" key="2">
    <source>
        <dbReference type="SAM" id="MobiDB-lite"/>
    </source>
</evidence>
<dbReference type="PANTHER" id="PTHR22603:SF93">
    <property type="entry name" value="RE24176P"/>
    <property type="match status" value="1"/>
</dbReference>
<comment type="caution">
    <text evidence="3">The sequence shown here is derived from an EMBL/GenBank/DDBJ whole genome shotgun (WGS) entry which is preliminary data.</text>
</comment>
<dbReference type="AlphaFoldDB" id="A0A4S9JYS0"/>
<name>A0A4S9JYS0_AURPU</name>
<dbReference type="GO" id="GO:0005737">
    <property type="term" value="C:cytoplasm"/>
    <property type="evidence" value="ECO:0007669"/>
    <property type="project" value="TreeGrafter"/>
</dbReference>
<organism evidence="3 4">
    <name type="scientific">Aureobasidium pullulans</name>
    <name type="common">Black yeast</name>
    <name type="synonym">Pullularia pullulans</name>
    <dbReference type="NCBI Taxonomy" id="5580"/>
    <lineage>
        <taxon>Eukaryota</taxon>
        <taxon>Fungi</taxon>
        <taxon>Dikarya</taxon>
        <taxon>Ascomycota</taxon>
        <taxon>Pezizomycotina</taxon>
        <taxon>Dothideomycetes</taxon>
        <taxon>Dothideomycetidae</taxon>
        <taxon>Dothideales</taxon>
        <taxon>Saccotheciaceae</taxon>
        <taxon>Aureobasidium</taxon>
    </lineage>
</organism>
<dbReference type="GO" id="GO:0006646">
    <property type="term" value="P:phosphatidylethanolamine biosynthetic process"/>
    <property type="evidence" value="ECO:0007669"/>
    <property type="project" value="TreeGrafter"/>
</dbReference>
<dbReference type="PANTHER" id="PTHR22603">
    <property type="entry name" value="CHOLINE/ETHANOALAMINE KINASE"/>
    <property type="match status" value="1"/>
</dbReference>
<dbReference type="Gene3D" id="3.90.1200.10">
    <property type="match status" value="1"/>
</dbReference>
<feature type="region of interest" description="Disordered" evidence="2">
    <location>
        <begin position="1"/>
        <end position="25"/>
    </location>
</feature>
<evidence type="ECO:0000313" key="4">
    <source>
        <dbReference type="Proteomes" id="UP000306584"/>
    </source>
</evidence>
<reference evidence="3 4" key="1">
    <citation type="submission" date="2018-10" db="EMBL/GenBank/DDBJ databases">
        <title>Fifty Aureobasidium pullulans genomes reveal a recombining polyextremotolerant generalist.</title>
        <authorList>
            <person name="Gostincar C."/>
            <person name="Turk M."/>
            <person name="Zajc J."/>
            <person name="Gunde-Cimerman N."/>
        </authorList>
    </citation>
    <scope>NUCLEOTIDE SEQUENCE [LARGE SCALE GENOMIC DNA]</scope>
    <source>
        <strain evidence="3 4">EXF-6604</strain>
    </source>
</reference>
<feature type="region of interest" description="Disordered" evidence="2">
    <location>
        <begin position="334"/>
        <end position="353"/>
    </location>
</feature>
<dbReference type="EMBL" id="QZBD01000717">
    <property type="protein sequence ID" value="THY07665.1"/>
    <property type="molecule type" value="Genomic_DNA"/>
</dbReference>
<evidence type="ECO:0000313" key="3">
    <source>
        <dbReference type="EMBL" id="THY07665.1"/>
    </source>
</evidence>
<evidence type="ECO:0000256" key="1">
    <source>
        <dbReference type="ARBA" id="ARBA00038211"/>
    </source>
</evidence>
<dbReference type="InterPro" id="IPR011009">
    <property type="entry name" value="Kinase-like_dom_sf"/>
</dbReference>
<dbReference type="SUPFAM" id="SSF56112">
    <property type="entry name" value="Protein kinase-like (PK-like)"/>
    <property type="match status" value="1"/>
</dbReference>
<dbReference type="Proteomes" id="UP000306584">
    <property type="component" value="Unassembled WGS sequence"/>
</dbReference>
<feature type="non-terminal residue" evidence="3">
    <location>
        <position position="1"/>
    </location>
</feature>
<sequence length="353" mass="41053">SPWPKSGLITPKTLASSRGGTDAVEPVDNLGQPTRILLRIYGPQVEHLIDLMVDWKSTSARRHLALKTCIAKRMRELHKGVDLLERERDKGAFVWQNWDKWFYRTKEVTLWLDGEVLKRLSISEICLWTRWAFFNETVQRYYEWLEAQYTEPGQLRSRYIFAHNDTRHGNILRLIPSGISPLLLIQNTHRQLIVIDFEYANADTPSIELANHFTEWSETRRSTQLPKNKIVLFAPVYAIHPNSIPLILIRDLWMRIAVATIENLLVLRRSLRTSCLILKDLQAAFLLRETRMWRIANPTQWVTWVIIQAKVPGFPSNTFASSLLIENPEENALTENEDRNVMRSQEEGSGMKV</sequence>
<protein>
    <submittedName>
        <fullName evidence="3">Uncharacterized protein</fullName>
    </submittedName>
</protein>
<comment type="similarity">
    <text evidence="1">Belongs to the choline/ethanolamine kinase family.</text>
</comment>
<feature type="compositionally biased region" description="Basic and acidic residues" evidence="2">
    <location>
        <begin position="336"/>
        <end position="346"/>
    </location>
</feature>